<dbReference type="EMBL" id="HBIZ01050028">
    <property type="protein sequence ID" value="CAE0779363.1"/>
    <property type="molecule type" value="Transcribed_RNA"/>
</dbReference>
<evidence type="ECO:0000259" key="2">
    <source>
        <dbReference type="Pfam" id="PF05008"/>
    </source>
</evidence>
<protein>
    <recommendedName>
        <fullName evidence="2">Vesicle transport v-SNARE N-terminal domain-containing protein</fullName>
    </recommendedName>
</protein>
<dbReference type="InterPro" id="IPR007705">
    <property type="entry name" value="Vesicle_trsprt_v-SNARE_N"/>
</dbReference>
<dbReference type="Gene3D" id="1.20.58.400">
    <property type="entry name" value="t-snare proteins"/>
    <property type="match status" value="1"/>
</dbReference>
<sequence>MGDIALVGRQRGRKAAVAAAATAPEQAGRAHRVQGQRLIPASERAPTSKCSLRLFAKQGKLVSRAPPALSFGLQFGRGASSNARHIGFVPDVGMSEEIDFYDEELKELTQEIEKGLEGLRKLNANAKIERLHELSGRLQRAKQSLQSFKVEMRELPRAELAAYDAVRRIA</sequence>
<feature type="domain" description="Vesicle transport v-SNARE N-terminal" evidence="2">
    <location>
        <begin position="94"/>
        <end position="163"/>
    </location>
</feature>
<organism evidence="3">
    <name type="scientific">Chrysotila carterae</name>
    <name type="common">Marine alga</name>
    <name type="synonym">Syracosphaera carterae</name>
    <dbReference type="NCBI Taxonomy" id="13221"/>
    <lineage>
        <taxon>Eukaryota</taxon>
        <taxon>Haptista</taxon>
        <taxon>Haptophyta</taxon>
        <taxon>Prymnesiophyceae</taxon>
        <taxon>Isochrysidales</taxon>
        <taxon>Isochrysidaceae</taxon>
        <taxon>Chrysotila</taxon>
    </lineage>
</organism>
<evidence type="ECO:0000256" key="1">
    <source>
        <dbReference type="SAM" id="Coils"/>
    </source>
</evidence>
<feature type="coiled-coil region" evidence="1">
    <location>
        <begin position="98"/>
        <end position="151"/>
    </location>
</feature>
<proteinExistence type="predicted"/>
<reference evidence="3" key="1">
    <citation type="submission" date="2021-01" db="EMBL/GenBank/DDBJ databases">
        <authorList>
            <person name="Corre E."/>
            <person name="Pelletier E."/>
            <person name="Niang G."/>
            <person name="Scheremetjew M."/>
            <person name="Finn R."/>
            <person name="Kale V."/>
            <person name="Holt S."/>
            <person name="Cochrane G."/>
            <person name="Meng A."/>
            <person name="Brown T."/>
            <person name="Cohen L."/>
        </authorList>
    </citation>
    <scope>NUCLEOTIDE SEQUENCE</scope>
    <source>
        <strain evidence="3">CCMP645</strain>
    </source>
</reference>
<dbReference type="AlphaFoldDB" id="A0A7S4BWI9"/>
<dbReference type="GO" id="GO:0006886">
    <property type="term" value="P:intracellular protein transport"/>
    <property type="evidence" value="ECO:0007669"/>
    <property type="project" value="InterPro"/>
</dbReference>
<name>A0A7S4BWI9_CHRCT</name>
<accession>A0A7S4BWI9</accession>
<keyword evidence="1" id="KW-0175">Coiled coil</keyword>
<gene>
    <name evidence="3" type="ORF">PCAR00345_LOCUS32002</name>
</gene>
<dbReference type="GO" id="GO:0016020">
    <property type="term" value="C:membrane"/>
    <property type="evidence" value="ECO:0007669"/>
    <property type="project" value="InterPro"/>
</dbReference>
<dbReference type="InterPro" id="IPR038407">
    <property type="entry name" value="v-SNARE_N_sf"/>
</dbReference>
<dbReference type="Pfam" id="PF05008">
    <property type="entry name" value="V-SNARE"/>
    <property type="match status" value="1"/>
</dbReference>
<evidence type="ECO:0000313" key="3">
    <source>
        <dbReference type="EMBL" id="CAE0779363.1"/>
    </source>
</evidence>